<evidence type="ECO:0000259" key="5">
    <source>
        <dbReference type="PROSITE" id="PS01124"/>
    </source>
</evidence>
<feature type="domain" description="HTH araC/xylS-type" evidence="5">
    <location>
        <begin position="232"/>
        <end position="330"/>
    </location>
</feature>
<dbReference type="PROSITE" id="PS01124">
    <property type="entry name" value="HTH_ARAC_FAMILY_2"/>
    <property type="match status" value="1"/>
</dbReference>
<comment type="caution">
    <text evidence="4">Lacks conserved residue(s) required for the propagation of feature annotation.</text>
</comment>
<keyword evidence="1" id="KW-0805">Transcription regulation</keyword>
<evidence type="ECO:0000256" key="4">
    <source>
        <dbReference type="PROSITE-ProRule" id="PRU00169"/>
    </source>
</evidence>
<dbReference type="SMART" id="SM00342">
    <property type="entry name" value="HTH_ARAC"/>
    <property type="match status" value="1"/>
</dbReference>
<dbReference type="Gene3D" id="1.10.10.60">
    <property type="entry name" value="Homeodomain-like"/>
    <property type="match status" value="2"/>
</dbReference>
<dbReference type="GO" id="GO:0003700">
    <property type="term" value="F:DNA-binding transcription factor activity"/>
    <property type="evidence" value="ECO:0007669"/>
    <property type="project" value="InterPro"/>
</dbReference>
<dbReference type="Pfam" id="PF12833">
    <property type="entry name" value="HTH_18"/>
    <property type="match status" value="1"/>
</dbReference>
<proteinExistence type="predicted"/>
<dbReference type="InterPro" id="IPR018062">
    <property type="entry name" value="HTH_AraC-typ_CS"/>
</dbReference>
<dbReference type="InterPro" id="IPR001789">
    <property type="entry name" value="Sig_transdc_resp-reg_receiver"/>
</dbReference>
<keyword evidence="3" id="KW-0804">Transcription</keyword>
<dbReference type="GO" id="GO:0000160">
    <property type="term" value="P:phosphorelay signal transduction system"/>
    <property type="evidence" value="ECO:0007669"/>
    <property type="project" value="InterPro"/>
</dbReference>
<keyword evidence="2" id="KW-0238">DNA-binding</keyword>
<evidence type="ECO:0000256" key="1">
    <source>
        <dbReference type="ARBA" id="ARBA00023015"/>
    </source>
</evidence>
<dbReference type="InterPro" id="IPR011006">
    <property type="entry name" value="CheY-like_superfamily"/>
</dbReference>
<evidence type="ECO:0000313" key="8">
    <source>
        <dbReference type="Proteomes" id="UP000632828"/>
    </source>
</evidence>
<dbReference type="Proteomes" id="UP000632828">
    <property type="component" value="Unassembled WGS sequence"/>
</dbReference>
<dbReference type="PANTHER" id="PTHR43280:SF27">
    <property type="entry name" value="TRANSCRIPTIONAL REGULATOR MTLR"/>
    <property type="match status" value="1"/>
</dbReference>
<accession>A0A8J6QY08</accession>
<dbReference type="RefSeq" id="WP_191155872.1">
    <property type="nucleotide sequence ID" value="NZ_JACWUN010000009.1"/>
</dbReference>
<dbReference type="Gene3D" id="3.40.50.2300">
    <property type="match status" value="1"/>
</dbReference>
<dbReference type="SUPFAM" id="SSF52172">
    <property type="entry name" value="CheY-like"/>
    <property type="match status" value="1"/>
</dbReference>
<dbReference type="CDD" id="cd00156">
    <property type="entry name" value="REC"/>
    <property type="match status" value="1"/>
</dbReference>
<dbReference type="PRINTS" id="PR00032">
    <property type="entry name" value="HTHARAC"/>
</dbReference>
<dbReference type="InterPro" id="IPR018060">
    <property type="entry name" value="HTH_AraC"/>
</dbReference>
<organism evidence="7 8">
    <name type="scientific">Pelovirga terrestris</name>
    <dbReference type="NCBI Taxonomy" id="2771352"/>
    <lineage>
        <taxon>Bacteria</taxon>
        <taxon>Pseudomonadati</taxon>
        <taxon>Thermodesulfobacteriota</taxon>
        <taxon>Desulfuromonadia</taxon>
        <taxon>Geobacterales</taxon>
        <taxon>Geobacteraceae</taxon>
        <taxon>Pelovirga</taxon>
    </lineage>
</organism>
<evidence type="ECO:0000313" key="7">
    <source>
        <dbReference type="EMBL" id="MBD1400878.1"/>
    </source>
</evidence>
<dbReference type="SUPFAM" id="SSF46689">
    <property type="entry name" value="Homeodomain-like"/>
    <property type="match status" value="2"/>
</dbReference>
<comment type="caution">
    <text evidence="7">The sequence shown here is derived from an EMBL/GenBank/DDBJ whole genome shotgun (WGS) entry which is preliminary data.</text>
</comment>
<sequence length="335" mass="38407">MRSNGGNAAVGEFLQHHYFFIARNCLLIIFLSKNFHEKIIGMPLAQQKFHYIEGQFASMWICLVMNNKEGLDIPRVHHIVHGDQRRTNVIAEADQTSLKATILIFEPNKNLHLTPFDRYLPGCRIISKACREETVDSFLKFPVDAVLLTHSRHYSMLDMLSRLKTIKPSVPIIILAETGSERLAIDFFRRGARDYFRKPLQFNELAQALRRIIHIRQTSLGQVPHGSTSSLEKGLQFIQSRYKYPLALQQVADQAGMSLSSFVRQFKKKTGMNFVTYVNNLRMSLARTLLGTTSMSVLEISIACGYNSQSHFNRIFKKIEGISPGQYRKRLKKTQ</sequence>
<reference evidence="7" key="1">
    <citation type="submission" date="2020-09" db="EMBL/GenBank/DDBJ databases">
        <title>Pelobacter alkaliphilus sp. nov., a novel anaerobic arsenate-reducing bacterium from terrestrial mud volcano.</title>
        <authorList>
            <person name="Khomyakova M.A."/>
            <person name="Merkel A.Y."/>
            <person name="Slobodkin A.I."/>
        </authorList>
    </citation>
    <scope>NUCLEOTIDE SEQUENCE</scope>
    <source>
        <strain evidence="7">M08fum</strain>
    </source>
</reference>
<feature type="domain" description="Response regulatory" evidence="6">
    <location>
        <begin position="87"/>
        <end position="213"/>
    </location>
</feature>
<dbReference type="PROSITE" id="PS50110">
    <property type="entry name" value="RESPONSE_REGULATORY"/>
    <property type="match status" value="1"/>
</dbReference>
<gene>
    <name evidence="7" type="ORF">ICT70_09360</name>
</gene>
<dbReference type="InterPro" id="IPR009057">
    <property type="entry name" value="Homeodomain-like_sf"/>
</dbReference>
<dbReference type="GO" id="GO:0043565">
    <property type="term" value="F:sequence-specific DNA binding"/>
    <property type="evidence" value="ECO:0007669"/>
    <property type="project" value="InterPro"/>
</dbReference>
<dbReference type="InterPro" id="IPR020449">
    <property type="entry name" value="Tscrpt_reg_AraC-type_HTH"/>
</dbReference>
<dbReference type="AlphaFoldDB" id="A0A8J6QY08"/>
<evidence type="ECO:0000256" key="3">
    <source>
        <dbReference type="ARBA" id="ARBA00023163"/>
    </source>
</evidence>
<dbReference type="PROSITE" id="PS00041">
    <property type="entry name" value="HTH_ARAC_FAMILY_1"/>
    <property type="match status" value="1"/>
</dbReference>
<name>A0A8J6QY08_9BACT</name>
<dbReference type="PANTHER" id="PTHR43280">
    <property type="entry name" value="ARAC-FAMILY TRANSCRIPTIONAL REGULATOR"/>
    <property type="match status" value="1"/>
</dbReference>
<keyword evidence="8" id="KW-1185">Reference proteome</keyword>
<dbReference type="EMBL" id="JACWUN010000009">
    <property type="protein sequence ID" value="MBD1400878.1"/>
    <property type="molecule type" value="Genomic_DNA"/>
</dbReference>
<evidence type="ECO:0000256" key="2">
    <source>
        <dbReference type="ARBA" id="ARBA00023125"/>
    </source>
</evidence>
<evidence type="ECO:0000259" key="6">
    <source>
        <dbReference type="PROSITE" id="PS50110"/>
    </source>
</evidence>
<protein>
    <submittedName>
        <fullName evidence="7">Helix-turn-helix domain-containing protein</fullName>
    </submittedName>
</protein>